<evidence type="ECO:0000313" key="3">
    <source>
        <dbReference type="Proteomes" id="UP000267798"/>
    </source>
</evidence>
<evidence type="ECO:0000259" key="1">
    <source>
        <dbReference type="SMART" id="SM00460"/>
    </source>
</evidence>
<protein>
    <submittedName>
        <fullName evidence="2">Transglutaminase</fullName>
    </submittedName>
</protein>
<sequence>MPQERLKEEPMRKGAVKLLAIAIVIAGAYSLNMKLNLFPTSADSSPEPAPVAKAVEAAHEPAAAEEELPDRFEKLELELAKGFKERDERFSASYTGDKSELSDQMTDIIRAALTHDDYSAYILESYLYTIRSWGNKSTITVEAKYRESPEETAKVVQAVDAALAAILQPGMNDHEKVKAIHDWVVTHVEYDQSLSYYTAYNAISLGKAVCQGYSLLGYLMLEKAGIPVLIAEGKVNTGEHAWNMVQLDGQWYHLDLTWDDPVGAEDDRIRYTYYLKTDEELRADHQWTRTYPEASTRYADALKNLAEAGGDQSDRFEKLKVAIGLHWLEEEHTVADAVELKERIRSAVASRTGKLEFRYEQGEDFPNELKAAFDGVGVAVGYRASYEKFGSGGDALLVQLHLNYP</sequence>
<dbReference type="AlphaFoldDB" id="A0A3A6PF96"/>
<feature type="domain" description="Transglutaminase-like" evidence="1">
    <location>
        <begin position="202"/>
        <end position="258"/>
    </location>
</feature>
<dbReference type="SMART" id="SM00460">
    <property type="entry name" value="TGc"/>
    <property type="match status" value="1"/>
</dbReference>
<keyword evidence="3" id="KW-1185">Reference proteome</keyword>
<accession>A0A3A6PF96</accession>
<dbReference type="InterPro" id="IPR002931">
    <property type="entry name" value="Transglutaminase-like"/>
</dbReference>
<dbReference type="Proteomes" id="UP000267798">
    <property type="component" value="Unassembled WGS sequence"/>
</dbReference>
<dbReference type="GO" id="GO:0005737">
    <property type="term" value="C:cytoplasm"/>
    <property type="evidence" value="ECO:0007669"/>
    <property type="project" value="TreeGrafter"/>
</dbReference>
<dbReference type="InterPro" id="IPR052557">
    <property type="entry name" value="CAP/Cytokinesis_protein"/>
</dbReference>
<gene>
    <name evidence="2" type="ORF">D3P09_08460</name>
</gene>
<dbReference type="Gene3D" id="3.10.620.30">
    <property type="match status" value="1"/>
</dbReference>
<dbReference type="InterPro" id="IPR038765">
    <property type="entry name" value="Papain-like_cys_pep_sf"/>
</dbReference>
<dbReference type="PANTHER" id="PTHR46333:SF2">
    <property type="entry name" value="CYTOKINESIS PROTEIN 3"/>
    <property type="match status" value="1"/>
</dbReference>
<evidence type="ECO:0000313" key="2">
    <source>
        <dbReference type="EMBL" id="RJX39455.1"/>
    </source>
</evidence>
<proteinExistence type="predicted"/>
<organism evidence="2 3">
    <name type="scientific">Paenibacillus pinisoli</name>
    <dbReference type="NCBI Taxonomy" id="1276110"/>
    <lineage>
        <taxon>Bacteria</taxon>
        <taxon>Bacillati</taxon>
        <taxon>Bacillota</taxon>
        <taxon>Bacilli</taxon>
        <taxon>Bacillales</taxon>
        <taxon>Paenibacillaceae</taxon>
        <taxon>Paenibacillus</taxon>
    </lineage>
</organism>
<name>A0A3A6PF96_9BACL</name>
<dbReference type="EMBL" id="QXQB01000002">
    <property type="protein sequence ID" value="RJX39455.1"/>
    <property type="molecule type" value="Genomic_DNA"/>
</dbReference>
<comment type="caution">
    <text evidence="2">The sequence shown here is derived from an EMBL/GenBank/DDBJ whole genome shotgun (WGS) entry which is preliminary data.</text>
</comment>
<dbReference type="Pfam" id="PF01841">
    <property type="entry name" value="Transglut_core"/>
    <property type="match status" value="1"/>
</dbReference>
<dbReference type="PANTHER" id="PTHR46333">
    <property type="entry name" value="CYTOKINESIS PROTEIN 3"/>
    <property type="match status" value="1"/>
</dbReference>
<dbReference type="SUPFAM" id="SSF54001">
    <property type="entry name" value="Cysteine proteinases"/>
    <property type="match status" value="1"/>
</dbReference>
<reference evidence="2 3" key="1">
    <citation type="submission" date="2018-09" db="EMBL/GenBank/DDBJ databases">
        <title>Paenibacillus aracenensis nov. sp. isolated from a cave in southern Spain.</title>
        <authorList>
            <person name="Jurado V."/>
            <person name="Gutierrez-Patricio S."/>
            <person name="Gonzalez-Pimentel J.L."/>
            <person name="Miller A.Z."/>
            <person name="Laiz L."/>
            <person name="Saiz-Jimenez C."/>
        </authorList>
    </citation>
    <scope>NUCLEOTIDE SEQUENCE [LARGE SCALE GENOMIC DNA]</scope>
    <source>
        <strain evidence="2 3">JCM 19203</strain>
    </source>
</reference>